<name>Q2GZQ6_CHAGB</name>
<dbReference type="RefSeq" id="XP_001224204.1">
    <property type="nucleotide sequence ID" value="XM_001224203.1"/>
</dbReference>
<dbReference type="EMBL" id="CH408032">
    <property type="protein sequence ID" value="EAQ88371.1"/>
    <property type="molecule type" value="Genomic_DNA"/>
</dbReference>
<evidence type="ECO:0000313" key="2">
    <source>
        <dbReference type="EMBL" id="EAQ88371.1"/>
    </source>
</evidence>
<dbReference type="OrthoDB" id="5226159at2759"/>
<proteinExistence type="predicted"/>
<dbReference type="eggNOG" id="ENOG502RMKI">
    <property type="taxonomic scope" value="Eukaryota"/>
</dbReference>
<evidence type="ECO:0000256" key="1">
    <source>
        <dbReference type="SAM" id="MobiDB-lite"/>
    </source>
</evidence>
<organism evidence="2 3">
    <name type="scientific">Chaetomium globosum (strain ATCC 6205 / CBS 148.51 / DSM 1962 / NBRC 6347 / NRRL 1970)</name>
    <name type="common">Soil fungus</name>
    <dbReference type="NCBI Taxonomy" id="306901"/>
    <lineage>
        <taxon>Eukaryota</taxon>
        <taxon>Fungi</taxon>
        <taxon>Dikarya</taxon>
        <taxon>Ascomycota</taxon>
        <taxon>Pezizomycotina</taxon>
        <taxon>Sordariomycetes</taxon>
        <taxon>Sordariomycetidae</taxon>
        <taxon>Sordariales</taxon>
        <taxon>Chaetomiaceae</taxon>
        <taxon>Chaetomium</taxon>
    </lineage>
</organism>
<dbReference type="OMA" id="FQMESPR"/>
<dbReference type="HOGENOM" id="CLU_1030590_0_0_1"/>
<dbReference type="AlphaFoldDB" id="Q2GZQ6"/>
<reference evidence="3" key="1">
    <citation type="journal article" date="2015" name="Genome Announc.">
        <title>Draft genome sequence of the cellulolytic fungus Chaetomium globosum.</title>
        <authorList>
            <person name="Cuomo C.A."/>
            <person name="Untereiner W.A."/>
            <person name="Ma L.-J."/>
            <person name="Grabherr M."/>
            <person name="Birren B.W."/>
        </authorList>
    </citation>
    <scope>NUCLEOTIDE SEQUENCE [LARGE SCALE GENOMIC DNA]</scope>
    <source>
        <strain evidence="3">ATCC 6205 / CBS 148.51 / DSM 1962 / NBRC 6347 / NRRL 1970</strain>
    </source>
</reference>
<dbReference type="Proteomes" id="UP000001056">
    <property type="component" value="Unassembled WGS sequence"/>
</dbReference>
<dbReference type="GeneID" id="4392015"/>
<accession>Q2GZQ6</accession>
<feature type="compositionally biased region" description="Low complexity" evidence="1">
    <location>
        <begin position="144"/>
        <end position="162"/>
    </location>
</feature>
<evidence type="ECO:0000313" key="3">
    <source>
        <dbReference type="Proteomes" id="UP000001056"/>
    </source>
</evidence>
<keyword evidence="3" id="KW-1185">Reference proteome</keyword>
<feature type="compositionally biased region" description="Basic residues" evidence="1">
    <location>
        <begin position="81"/>
        <end position="99"/>
    </location>
</feature>
<feature type="region of interest" description="Disordered" evidence="1">
    <location>
        <begin position="79"/>
        <end position="111"/>
    </location>
</feature>
<protein>
    <submittedName>
        <fullName evidence="2">Uncharacterized protein</fullName>
    </submittedName>
</protein>
<dbReference type="InParanoid" id="Q2GZQ6"/>
<feature type="region of interest" description="Disordered" evidence="1">
    <location>
        <begin position="140"/>
        <end position="162"/>
    </location>
</feature>
<gene>
    <name evidence="2" type="ORF">CHGG_04990</name>
</gene>
<sequence>MVNMTVYSEVKRLHSFLQDMVGLRRRKRQLQISEPFDFKREATIIPGISEDEISVLREKAAASRLGIAHADTYSDTIFPLPHHHHHHHHHHSHPHRLRSRGSGGALSLSPSGTTITAAAVTAATPPPRLSIPIPIPIPGGGGNSAFSRHGSGSSSLRSSSTVQGYHGQGGLLGVGAGGAERVSSSMDYLDLLLFGNPSGVSHHSHHHHHHEVAGPELVMPPLGPVVLAGSTMTVSPLELDGGELGGGGGGGVDWGMEFEFQMESPRRVRV</sequence>
<dbReference type="VEuPathDB" id="FungiDB:CHGG_04990"/>